<organism evidence="1 2">
    <name type="scientific">Parelaphostrongylus tenuis</name>
    <name type="common">Meningeal worm</name>
    <dbReference type="NCBI Taxonomy" id="148309"/>
    <lineage>
        <taxon>Eukaryota</taxon>
        <taxon>Metazoa</taxon>
        <taxon>Ecdysozoa</taxon>
        <taxon>Nematoda</taxon>
        <taxon>Chromadorea</taxon>
        <taxon>Rhabditida</taxon>
        <taxon>Rhabditina</taxon>
        <taxon>Rhabditomorpha</taxon>
        <taxon>Strongyloidea</taxon>
        <taxon>Metastrongylidae</taxon>
        <taxon>Parelaphostrongylus</taxon>
    </lineage>
</organism>
<accession>A0AAD5R481</accession>
<dbReference type="AlphaFoldDB" id="A0AAD5R481"/>
<dbReference type="Proteomes" id="UP001196413">
    <property type="component" value="Unassembled WGS sequence"/>
</dbReference>
<comment type="caution">
    <text evidence="1">The sequence shown here is derived from an EMBL/GenBank/DDBJ whole genome shotgun (WGS) entry which is preliminary data.</text>
</comment>
<gene>
    <name evidence="1" type="ORF">KIN20_030703</name>
</gene>
<reference evidence="1" key="1">
    <citation type="submission" date="2021-06" db="EMBL/GenBank/DDBJ databases">
        <title>Parelaphostrongylus tenuis whole genome reference sequence.</title>
        <authorList>
            <person name="Garwood T.J."/>
            <person name="Larsen P.A."/>
            <person name="Fountain-Jones N.M."/>
            <person name="Garbe J.R."/>
            <person name="Macchietto M.G."/>
            <person name="Kania S.A."/>
            <person name="Gerhold R.W."/>
            <person name="Richards J.E."/>
            <person name="Wolf T.M."/>
        </authorList>
    </citation>
    <scope>NUCLEOTIDE SEQUENCE</scope>
    <source>
        <strain evidence="1">MNPRO001-30</strain>
        <tissue evidence="1">Meninges</tissue>
    </source>
</reference>
<evidence type="ECO:0000313" key="2">
    <source>
        <dbReference type="Proteomes" id="UP001196413"/>
    </source>
</evidence>
<keyword evidence="2" id="KW-1185">Reference proteome</keyword>
<name>A0AAD5R481_PARTN</name>
<sequence length="89" mass="9982">MTYNAFKFQGIWKKILAISQPIIIRATRVSLTTPQHQVTVASAEENCDAIGLAANIRIAPDHYTLPYLSRPVGHDHVHGLDRLFQSKTE</sequence>
<dbReference type="EMBL" id="JAHQIW010006475">
    <property type="protein sequence ID" value="KAJ1369285.1"/>
    <property type="molecule type" value="Genomic_DNA"/>
</dbReference>
<evidence type="ECO:0000313" key="1">
    <source>
        <dbReference type="EMBL" id="KAJ1369285.1"/>
    </source>
</evidence>
<proteinExistence type="predicted"/>
<protein>
    <submittedName>
        <fullName evidence="1">Uncharacterized protein</fullName>
    </submittedName>
</protein>